<organism evidence="3">
    <name type="scientific">Caenorhabditis brenneri</name>
    <name type="common">Nematode worm</name>
    <dbReference type="NCBI Taxonomy" id="135651"/>
    <lineage>
        <taxon>Eukaryota</taxon>
        <taxon>Metazoa</taxon>
        <taxon>Ecdysozoa</taxon>
        <taxon>Nematoda</taxon>
        <taxon>Chromadorea</taxon>
        <taxon>Rhabditida</taxon>
        <taxon>Rhabditina</taxon>
        <taxon>Rhabditomorpha</taxon>
        <taxon>Rhabditoidea</taxon>
        <taxon>Rhabditidae</taxon>
        <taxon>Peloderinae</taxon>
        <taxon>Caenorhabditis</taxon>
    </lineage>
</organism>
<proteinExistence type="predicted"/>
<dbReference type="AlphaFoldDB" id="G0N4C5"/>
<name>G0N4C5_CAEBE</name>
<evidence type="ECO:0000256" key="1">
    <source>
        <dbReference type="SAM" id="SignalP"/>
    </source>
</evidence>
<evidence type="ECO:0000313" key="3">
    <source>
        <dbReference type="Proteomes" id="UP000008068"/>
    </source>
</evidence>
<dbReference type="InParanoid" id="G0N4C5"/>
<feature type="signal peptide" evidence="1">
    <location>
        <begin position="1"/>
        <end position="27"/>
    </location>
</feature>
<protein>
    <submittedName>
        <fullName evidence="2">Uncharacterized protein</fullName>
    </submittedName>
</protein>
<feature type="chain" id="PRO_5003404203" evidence="1">
    <location>
        <begin position="28"/>
        <end position="298"/>
    </location>
</feature>
<gene>
    <name evidence="2" type="ORF">CAEBREN_11962</name>
</gene>
<keyword evidence="1" id="KW-0732">Signal</keyword>
<dbReference type="HOGENOM" id="CLU_934573_0_0_1"/>
<keyword evidence="3" id="KW-1185">Reference proteome</keyword>
<dbReference type="EMBL" id="GL379837">
    <property type="protein sequence ID" value="EGT52473.1"/>
    <property type="molecule type" value="Genomic_DNA"/>
</dbReference>
<evidence type="ECO:0000313" key="2">
    <source>
        <dbReference type="EMBL" id="EGT52473.1"/>
    </source>
</evidence>
<sequence>MKLHITNSLSPFLSILALLAFFSHVQATFDHPERTLEVLRGVVRNQQSAIWIRFNLTCPRTHFCMIAYVKDTDAIFGRDDDFRFVPIKCTPTNVLLHEEFVLFSGILTEIGNFDPHVEIIDDCVAPGEMTTRSFVLPDLGRGGAVRAQDIHAELGRVGRCKDRSGCIPSYHTEKGKRFGRMKDQFINDQEYTDTSFWYQGPNKNGIVTGIHRLFEKKCTELRKDGEGTQSLYDVPCPTQEPVTLATTEIARELPTDPMHTQDVDYLLNLYNGTKSETIQIDSEASNSTFAASENATVV</sequence>
<dbReference type="Proteomes" id="UP000008068">
    <property type="component" value="Unassembled WGS sequence"/>
</dbReference>
<reference evidence="3" key="1">
    <citation type="submission" date="2011-07" db="EMBL/GenBank/DDBJ databases">
        <authorList>
            <consortium name="Caenorhabditis brenneri Sequencing and Analysis Consortium"/>
            <person name="Wilson R.K."/>
        </authorList>
    </citation>
    <scope>NUCLEOTIDE SEQUENCE [LARGE SCALE GENOMIC DNA]</scope>
    <source>
        <strain evidence="3">PB2801</strain>
    </source>
</reference>
<accession>G0N4C5</accession>